<proteinExistence type="predicted"/>
<dbReference type="Pfam" id="PF21721">
    <property type="entry name" value="Gp38_N"/>
    <property type="match status" value="1"/>
</dbReference>
<organism evidence="2 3">
    <name type="scientific">Cronobacter phage vB_CsaM_leN</name>
    <dbReference type="NCBI Taxonomy" id="1885245"/>
    <lineage>
        <taxon>Viruses</taxon>
        <taxon>Duplodnaviria</taxon>
        <taxon>Heunggongvirae</taxon>
        <taxon>Uroviricota</taxon>
        <taxon>Caudoviricetes</taxon>
        <taxon>Pantevenvirales</taxon>
        <taxon>Straboviridae</taxon>
        <taxon>Pseudotevenvirus</taxon>
        <taxon>Pseudotevenvirus leb</taxon>
    </lineage>
</organism>
<name>A0A1X8VCE8_9CAUD</name>
<evidence type="ECO:0000313" key="3">
    <source>
        <dbReference type="Proteomes" id="UP000226365"/>
    </source>
</evidence>
<dbReference type="EMBL" id="KX431560">
    <property type="protein sequence ID" value="AOG16682.1"/>
    <property type="molecule type" value="Genomic_DNA"/>
</dbReference>
<protein>
    <submittedName>
        <fullName evidence="2">Distal long tail fiber assembly catalyst</fullName>
    </submittedName>
</protein>
<dbReference type="Proteomes" id="UP000226365">
    <property type="component" value="Segment"/>
</dbReference>
<accession>A0A1X8VCE8</accession>
<sequence>MRYFMAIVGVPGWIGSSAVTETGQRWMSAAGNAVRIGTPFYMSRMAGQSVYNITFTVYERYYNNARYRGQWGVGWYSPYSKPSGHGAVSGSFNGNAFGTCVSAQFSNEISVITIQNGPAVNLRLTMDDGGVFDFDNNGRIQDGYRQYQIASAQHNAWYDYLNARVGQTRSGLVTQR</sequence>
<feature type="domain" description="Phage tail fibre adhesin Gp38 N-terminal" evidence="1">
    <location>
        <begin position="5"/>
        <end position="46"/>
    </location>
</feature>
<gene>
    <name evidence="2" type="ORF">N_277</name>
</gene>
<dbReference type="InterPro" id="IPR048291">
    <property type="entry name" value="Gp38_N"/>
</dbReference>
<reference evidence="2 3" key="1">
    <citation type="journal article" date="2017" name="Int. J. Food Microbiol.">
        <title>Investigating the biocontrol and anti-biofilm potential of a three phage cocktail against Cronobacter sakazakii in different brands of infant formula.</title>
        <authorList>
            <person name="Endersen L."/>
            <person name="Buttimer C."/>
            <person name="Nevin E."/>
            <person name="Coffey A."/>
            <person name="Neve H."/>
            <person name="Oliveira H."/>
            <person name="Lavigne R."/>
            <person name="O'Mahony J."/>
        </authorList>
    </citation>
    <scope>NUCLEOTIDE SEQUENCE [LARGE SCALE GENOMIC DNA]</scope>
</reference>
<evidence type="ECO:0000313" key="2">
    <source>
        <dbReference type="EMBL" id="AOG16682.1"/>
    </source>
</evidence>
<evidence type="ECO:0000259" key="1">
    <source>
        <dbReference type="Pfam" id="PF21721"/>
    </source>
</evidence>